<proteinExistence type="inferred from homology"/>
<evidence type="ECO:0000256" key="1">
    <source>
        <dbReference type="ARBA" id="ARBA00093462"/>
    </source>
</evidence>
<dbReference type="Pfam" id="PF14297">
    <property type="entry name" value="Lin1244_N"/>
    <property type="match status" value="1"/>
</dbReference>
<comment type="caution">
    <text evidence="5">The sequence shown here is derived from an EMBL/GenBank/DDBJ whole genome shotgun (WGS) entry which is preliminary data.</text>
</comment>
<protein>
    <submittedName>
        <fullName evidence="5">Lin1244/Lin1753 domain-containing protein</fullName>
    </submittedName>
</protein>
<gene>
    <name evidence="5" type="ORF">ACFFIX_06505</name>
</gene>
<dbReference type="InterPro" id="IPR006343">
    <property type="entry name" value="DnaB/C_C"/>
</dbReference>
<dbReference type="Pfam" id="PF07261">
    <property type="entry name" value="DnaB_2"/>
    <property type="match status" value="1"/>
</dbReference>
<reference evidence="5 6" key="1">
    <citation type="submission" date="2024-09" db="EMBL/GenBank/DDBJ databases">
        <authorList>
            <person name="Sun Q."/>
            <person name="Mori K."/>
        </authorList>
    </citation>
    <scope>NUCLEOTIDE SEQUENCE [LARGE SCALE GENOMIC DNA]</scope>
    <source>
        <strain evidence="5 6">CCM 7228</strain>
    </source>
</reference>
<feature type="domain" description="Lin1244/Lin1753-like N-terminal" evidence="4">
    <location>
        <begin position="7"/>
        <end position="96"/>
    </location>
</feature>
<feature type="compositionally biased region" description="Polar residues" evidence="2">
    <location>
        <begin position="136"/>
        <end position="145"/>
    </location>
</feature>
<evidence type="ECO:0000256" key="2">
    <source>
        <dbReference type="SAM" id="MobiDB-lite"/>
    </source>
</evidence>
<dbReference type="InterPro" id="IPR025400">
    <property type="entry name" value="Lin1244/Lin1753-like_N"/>
</dbReference>
<name>A0ABV6GCF3_9BACI</name>
<feature type="region of interest" description="Disordered" evidence="2">
    <location>
        <begin position="254"/>
        <end position="300"/>
    </location>
</feature>
<evidence type="ECO:0000259" key="4">
    <source>
        <dbReference type="Pfam" id="PF14297"/>
    </source>
</evidence>
<dbReference type="InterPro" id="IPR034829">
    <property type="entry name" value="DnaD-like_sf"/>
</dbReference>
<evidence type="ECO:0000313" key="6">
    <source>
        <dbReference type="Proteomes" id="UP001589854"/>
    </source>
</evidence>
<organism evidence="5 6">
    <name type="scientific">Metabacillus herbersteinensis</name>
    <dbReference type="NCBI Taxonomy" id="283816"/>
    <lineage>
        <taxon>Bacteria</taxon>
        <taxon>Bacillati</taxon>
        <taxon>Bacillota</taxon>
        <taxon>Bacilli</taxon>
        <taxon>Bacillales</taxon>
        <taxon>Bacillaceae</taxon>
        <taxon>Metabacillus</taxon>
    </lineage>
</organism>
<dbReference type="RefSeq" id="WP_378931779.1">
    <property type="nucleotide sequence ID" value="NZ_JBHLVO010000003.1"/>
</dbReference>
<evidence type="ECO:0000259" key="3">
    <source>
        <dbReference type="Pfam" id="PF07261"/>
    </source>
</evidence>
<feature type="domain" description="DnaB/C C-terminal" evidence="3">
    <location>
        <begin position="200"/>
        <end position="255"/>
    </location>
</feature>
<dbReference type="EMBL" id="JBHLVO010000003">
    <property type="protein sequence ID" value="MFC0271101.1"/>
    <property type="molecule type" value="Genomic_DNA"/>
</dbReference>
<dbReference type="Proteomes" id="UP001589854">
    <property type="component" value="Unassembled WGS sequence"/>
</dbReference>
<feature type="compositionally biased region" description="Basic and acidic residues" evidence="2">
    <location>
        <begin position="103"/>
        <end position="135"/>
    </location>
</feature>
<evidence type="ECO:0000313" key="5">
    <source>
        <dbReference type="EMBL" id="MFC0271101.1"/>
    </source>
</evidence>
<feature type="compositionally biased region" description="Basic and acidic residues" evidence="2">
    <location>
        <begin position="272"/>
        <end position="292"/>
    </location>
</feature>
<feature type="compositionally biased region" description="Basic and acidic residues" evidence="2">
    <location>
        <begin position="146"/>
        <end position="160"/>
    </location>
</feature>
<dbReference type="Gene3D" id="1.10.10.630">
    <property type="entry name" value="DnaD domain-like"/>
    <property type="match status" value="1"/>
</dbReference>
<accession>A0ABV6GCF3</accession>
<feature type="region of interest" description="Disordered" evidence="2">
    <location>
        <begin position="103"/>
        <end position="160"/>
    </location>
</feature>
<comment type="similarity">
    <text evidence="1">Belongs to the DnaB/DnaD family.</text>
</comment>
<feature type="compositionally biased region" description="Polar residues" evidence="2">
    <location>
        <begin position="254"/>
        <end position="267"/>
    </location>
</feature>
<sequence>MSKEAYYFSHDSNARHDPKILSMRSVYGSEGYGWYWIIIEMLREQENHKIEITKYVWNALAMQTQCNADAMQSYVEDCIKEFKLLNSDGEFFWSDSLNRRMELKSDKSEKARKAAEARWNKSNKDKGSTNDDAKTKPSNANAMQTHSERNAIKERKVKESKVKEIKDKRLKDDDTSDIIQSLIDNQIVQPGGLNKQLSDDLNDIFENFRFTEPEQVILEAIKFSARGNGRTWRFVFNKLDLWRKQGIKSVTDATNFENKPKGNTQTRFGKAVRTEKEPKWLKETDTQHKQTPEELAAFEEEKRKLAERINKFKSG</sequence>
<keyword evidence="6" id="KW-1185">Reference proteome</keyword>